<evidence type="ECO:0000313" key="2">
    <source>
        <dbReference type="EMBL" id="QSS66024.1"/>
    </source>
</evidence>
<evidence type="ECO:0000256" key="1">
    <source>
        <dbReference type="SAM" id="MobiDB-lite"/>
    </source>
</evidence>
<protein>
    <submittedName>
        <fullName evidence="2">Uncharacterized protein</fullName>
    </submittedName>
</protein>
<dbReference type="EMBL" id="CP069115">
    <property type="protein sequence ID" value="QSS66024.1"/>
    <property type="molecule type" value="Genomic_DNA"/>
</dbReference>
<sequence length="132" mass="14332">MSKATNPNSTESCPASSHPPPPNSPTHGAGKGRALTGLANESTGATKAKEPFVIRLSHVDIGSRLLRNELAEIDPELDKSRIERDTLSNNLAKLKAHSRSKTDMPPEARNELEDLIEVLTPVLMDGLMKPFR</sequence>
<feature type="region of interest" description="Disordered" evidence="1">
    <location>
        <begin position="1"/>
        <end position="46"/>
    </location>
</feature>
<feature type="compositionally biased region" description="Polar residues" evidence="1">
    <location>
        <begin position="1"/>
        <end position="11"/>
    </location>
</feature>
<proteinExistence type="predicted"/>
<evidence type="ECO:0000313" key="3">
    <source>
        <dbReference type="Proteomes" id="UP000663671"/>
    </source>
</evidence>
<dbReference type="OrthoDB" id="10499456at2759"/>
<reference evidence="2" key="1">
    <citation type="submission" date="2021-01" db="EMBL/GenBank/DDBJ databases">
        <title>Chromosome-level genome assembly of a human fungal pathogen reveals clustering of transcriptionally co-regulated genes.</title>
        <authorList>
            <person name="Voorhies M."/>
            <person name="Cohen S."/>
            <person name="Shea T.P."/>
            <person name="Petrus S."/>
            <person name="Munoz J.F."/>
            <person name="Poplawski S."/>
            <person name="Goldman W.E."/>
            <person name="Michael T."/>
            <person name="Cuomo C.A."/>
            <person name="Sil A."/>
            <person name="Beyhan S."/>
        </authorList>
    </citation>
    <scope>NUCLEOTIDE SEQUENCE</scope>
    <source>
        <strain evidence="2">WU24</strain>
    </source>
</reference>
<dbReference type="AlphaFoldDB" id="A0A8A1MMV4"/>
<organism evidence="2 3">
    <name type="scientific">Ajellomyces capsulatus</name>
    <name type="common">Darling's disease fungus</name>
    <name type="synonym">Histoplasma capsulatum</name>
    <dbReference type="NCBI Taxonomy" id="5037"/>
    <lineage>
        <taxon>Eukaryota</taxon>
        <taxon>Fungi</taxon>
        <taxon>Dikarya</taxon>
        <taxon>Ascomycota</taxon>
        <taxon>Pezizomycotina</taxon>
        <taxon>Eurotiomycetes</taxon>
        <taxon>Eurotiomycetidae</taxon>
        <taxon>Onygenales</taxon>
        <taxon>Ajellomycetaceae</taxon>
        <taxon>Histoplasma</taxon>
    </lineage>
</organism>
<gene>
    <name evidence="2" type="ORF">I7I51_06875</name>
</gene>
<accession>A0A8A1MMV4</accession>
<dbReference type="Proteomes" id="UP000663671">
    <property type="component" value="Chromosome 3"/>
</dbReference>
<dbReference type="VEuPathDB" id="FungiDB:I7I51_06875"/>
<name>A0A8A1MMV4_AJECA</name>